<dbReference type="AlphaFoldDB" id="A0A8T0GJ12"/>
<dbReference type="PANTHER" id="PTHR47052">
    <property type="entry name" value="CONSERVED SERINE PROLINE-RICH PROTEIN (AFU_ORTHOLOGUE AFUA_2G01790)"/>
    <property type="match status" value="1"/>
</dbReference>
<evidence type="ECO:0000259" key="1">
    <source>
        <dbReference type="PROSITE" id="PS50004"/>
    </source>
</evidence>
<evidence type="ECO:0000313" key="2">
    <source>
        <dbReference type="EMBL" id="KAG0558537.1"/>
    </source>
</evidence>
<dbReference type="PROSITE" id="PS50004">
    <property type="entry name" value="C2"/>
    <property type="match status" value="1"/>
</dbReference>
<dbReference type="SUPFAM" id="SSF49562">
    <property type="entry name" value="C2 domain (Calcium/lipid-binding domain, CaLB)"/>
    <property type="match status" value="1"/>
</dbReference>
<protein>
    <recommendedName>
        <fullName evidence="1">C2 domain-containing protein</fullName>
    </recommendedName>
</protein>
<feature type="domain" description="C2" evidence="1">
    <location>
        <begin position="1"/>
        <end position="113"/>
    </location>
</feature>
<dbReference type="EMBL" id="CM026431">
    <property type="protein sequence ID" value="KAG0558537.1"/>
    <property type="molecule type" value="Genomic_DNA"/>
</dbReference>
<sequence length="273" mass="29415">MAYASGGHSVQGQALDITVVGCYNLKDKEWFTKQDPYVVIEYSGQKFRTRTDTDGGKNPSFNETFKIALIEGLREMSATVWNSNTIERDDYIGSTKILLSKVIESGYDDTQWPLTDARSRKSSGTLKLILHYAGAKTKPGKTEGSSYSHVAPPVPGPGYYGQPPPANAPTVPAYGPVQSYPPQQPAFYPPPVGYCPPQIPAQPYSPVYQAPPAVYPPPLVAYGAPPSPAQPPYYNTGSAPPAYGAPSAPQYPTYPPAGYAPSGYPPAGYPQYR</sequence>
<dbReference type="CDD" id="cd00030">
    <property type="entry name" value="C2"/>
    <property type="match status" value="1"/>
</dbReference>
<dbReference type="InterPro" id="IPR035892">
    <property type="entry name" value="C2_domain_sf"/>
</dbReference>
<name>A0A8T0GJ12_CERPU</name>
<dbReference type="SMART" id="SM00239">
    <property type="entry name" value="C2"/>
    <property type="match status" value="1"/>
</dbReference>
<dbReference type="Gene3D" id="2.60.40.150">
    <property type="entry name" value="C2 domain"/>
    <property type="match status" value="1"/>
</dbReference>
<dbReference type="PANTHER" id="PTHR47052:SF3">
    <property type="entry name" value="INGRESSION PROTEIN 1"/>
    <property type="match status" value="1"/>
</dbReference>
<reference evidence="2" key="1">
    <citation type="submission" date="2020-06" db="EMBL/GenBank/DDBJ databases">
        <title>WGS assembly of Ceratodon purpureus strain R40.</title>
        <authorList>
            <person name="Carey S.B."/>
            <person name="Jenkins J."/>
            <person name="Shu S."/>
            <person name="Lovell J.T."/>
            <person name="Sreedasyam A."/>
            <person name="Maumus F."/>
            <person name="Tiley G.P."/>
            <person name="Fernandez-Pozo N."/>
            <person name="Barry K."/>
            <person name="Chen C."/>
            <person name="Wang M."/>
            <person name="Lipzen A."/>
            <person name="Daum C."/>
            <person name="Saski C.A."/>
            <person name="Payton A.C."/>
            <person name="Mcbreen J.C."/>
            <person name="Conrad R.E."/>
            <person name="Kollar L.M."/>
            <person name="Olsson S."/>
            <person name="Huttunen S."/>
            <person name="Landis J.B."/>
            <person name="Wickett N.J."/>
            <person name="Johnson M.G."/>
            <person name="Rensing S.A."/>
            <person name="Grimwood J."/>
            <person name="Schmutz J."/>
            <person name="Mcdaniel S.F."/>
        </authorList>
    </citation>
    <scope>NUCLEOTIDE SEQUENCE</scope>
    <source>
        <strain evidence="2">R40</strain>
    </source>
</reference>
<organism evidence="2 3">
    <name type="scientific">Ceratodon purpureus</name>
    <name type="common">Fire moss</name>
    <name type="synonym">Dicranum purpureum</name>
    <dbReference type="NCBI Taxonomy" id="3225"/>
    <lineage>
        <taxon>Eukaryota</taxon>
        <taxon>Viridiplantae</taxon>
        <taxon>Streptophyta</taxon>
        <taxon>Embryophyta</taxon>
        <taxon>Bryophyta</taxon>
        <taxon>Bryophytina</taxon>
        <taxon>Bryopsida</taxon>
        <taxon>Dicranidae</taxon>
        <taxon>Pseudoditrichales</taxon>
        <taxon>Ditrichaceae</taxon>
        <taxon>Ceratodon</taxon>
    </lineage>
</organism>
<accession>A0A8T0GJ12</accession>
<keyword evidence="3" id="KW-1185">Reference proteome</keyword>
<gene>
    <name evidence="2" type="ORF">KC19_10G035500</name>
</gene>
<dbReference type="InterPro" id="IPR052981">
    <property type="entry name" value="Ingression_C2_domain"/>
</dbReference>
<dbReference type="InterPro" id="IPR000008">
    <property type="entry name" value="C2_dom"/>
</dbReference>
<evidence type="ECO:0000313" key="3">
    <source>
        <dbReference type="Proteomes" id="UP000822688"/>
    </source>
</evidence>
<proteinExistence type="predicted"/>
<comment type="caution">
    <text evidence="2">The sequence shown here is derived from an EMBL/GenBank/DDBJ whole genome shotgun (WGS) entry which is preliminary data.</text>
</comment>
<dbReference type="Pfam" id="PF00168">
    <property type="entry name" value="C2"/>
    <property type="match status" value="1"/>
</dbReference>
<dbReference type="Proteomes" id="UP000822688">
    <property type="component" value="Chromosome 10"/>
</dbReference>